<keyword evidence="8" id="KW-1185">Reference proteome</keyword>
<dbReference type="GO" id="GO:0030246">
    <property type="term" value="F:carbohydrate binding"/>
    <property type="evidence" value="ECO:0007669"/>
    <property type="project" value="InterPro"/>
</dbReference>
<dbReference type="OrthoDB" id="3675244at2"/>
<dbReference type="Proteomes" id="UP000033664">
    <property type="component" value="Unassembled WGS sequence"/>
</dbReference>
<dbReference type="Gene3D" id="2.70.50.50">
    <property type="entry name" value="chitin-binding protein cbp21"/>
    <property type="match status" value="1"/>
</dbReference>
<dbReference type="InterPro" id="IPR015919">
    <property type="entry name" value="Cadherin-like_sf"/>
</dbReference>
<dbReference type="eggNOG" id="COG3397">
    <property type="taxonomic scope" value="Bacteria"/>
</dbReference>
<accession>A0A0F4PK51</accession>
<proteinExistence type="predicted"/>
<dbReference type="SMART" id="SM00495">
    <property type="entry name" value="ChtBD3"/>
    <property type="match status" value="2"/>
</dbReference>
<dbReference type="PANTHER" id="PTHR34823">
    <property type="entry name" value="GLCNAC-BINDING PROTEIN A"/>
    <property type="match status" value="1"/>
</dbReference>
<dbReference type="InterPro" id="IPR003610">
    <property type="entry name" value="CBM5/12"/>
</dbReference>
<keyword evidence="4" id="KW-0378">Hydrolase</keyword>
<gene>
    <name evidence="7" type="ORF">TW72_16780</name>
</gene>
<dbReference type="Pfam" id="PF02839">
    <property type="entry name" value="CBM_5_12"/>
    <property type="match status" value="2"/>
</dbReference>
<evidence type="ECO:0000259" key="6">
    <source>
        <dbReference type="SMART" id="SM00495"/>
    </source>
</evidence>
<dbReference type="GO" id="GO:0005975">
    <property type="term" value="P:carbohydrate metabolic process"/>
    <property type="evidence" value="ECO:0007669"/>
    <property type="project" value="InterPro"/>
</dbReference>
<comment type="caution">
    <text evidence="7">The sequence shown here is derived from an EMBL/GenBank/DDBJ whole genome shotgun (WGS) entry which is preliminary data.</text>
</comment>
<dbReference type="PATRIC" id="fig|151081.8.peg.3690"/>
<dbReference type="SUPFAM" id="SSF49313">
    <property type="entry name" value="Cadherin-like"/>
    <property type="match status" value="1"/>
</dbReference>
<dbReference type="SUPFAM" id="SSF51055">
    <property type="entry name" value="Carbohydrate binding domain"/>
    <property type="match status" value="2"/>
</dbReference>
<dbReference type="CDD" id="cd21177">
    <property type="entry name" value="LPMO_AA10"/>
    <property type="match status" value="1"/>
</dbReference>
<dbReference type="GO" id="GO:0005576">
    <property type="term" value="C:extracellular region"/>
    <property type="evidence" value="ECO:0007669"/>
    <property type="project" value="InterPro"/>
</dbReference>
<dbReference type="EMBL" id="JXXZ01000016">
    <property type="protein sequence ID" value="KJY96491.1"/>
    <property type="molecule type" value="Genomic_DNA"/>
</dbReference>
<dbReference type="InterPro" id="IPR004302">
    <property type="entry name" value="Cellulose/chitin-bd_N"/>
</dbReference>
<dbReference type="eggNOG" id="COG3979">
    <property type="taxonomic scope" value="Bacteria"/>
</dbReference>
<dbReference type="CDD" id="cd00146">
    <property type="entry name" value="PKD"/>
    <property type="match status" value="1"/>
</dbReference>
<evidence type="ECO:0000256" key="1">
    <source>
        <dbReference type="ARBA" id="ARBA00022525"/>
    </source>
</evidence>
<dbReference type="Pfam" id="PF03067">
    <property type="entry name" value="LPMO_10"/>
    <property type="match status" value="1"/>
</dbReference>
<feature type="domain" description="Chitin-binding type-3" evidence="6">
    <location>
        <begin position="490"/>
        <end position="532"/>
    </location>
</feature>
<dbReference type="InterPro" id="IPR051024">
    <property type="entry name" value="GlcNAc_Chitin_IntDeg"/>
</dbReference>
<dbReference type="RefSeq" id="WP_045980620.1">
    <property type="nucleotide sequence ID" value="NZ_JXXY01000023.1"/>
</dbReference>
<protein>
    <submittedName>
        <fullName evidence="7">Chitinase</fullName>
    </submittedName>
</protein>
<evidence type="ECO:0000256" key="4">
    <source>
        <dbReference type="ARBA" id="ARBA00022801"/>
    </source>
</evidence>
<dbReference type="InterPro" id="IPR036573">
    <property type="entry name" value="CBM_sf_5/12"/>
</dbReference>
<feature type="chain" id="PRO_5002474675" evidence="5">
    <location>
        <begin position="30"/>
        <end position="532"/>
    </location>
</feature>
<dbReference type="GO" id="GO:0008061">
    <property type="term" value="F:chitin binding"/>
    <property type="evidence" value="ECO:0007669"/>
    <property type="project" value="UniProtKB-KW"/>
</dbReference>
<evidence type="ECO:0000313" key="7">
    <source>
        <dbReference type="EMBL" id="KJY96491.1"/>
    </source>
</evidence>
<dbReference type="GeneID" id="58230152"/>
<dbReference type="PANTHER" id="PTHR34823:SF1">
    <property type="entry name" value="CHITIN-BINDING TYPE-4 DOMAIN-CONTAINING PROTEIN"/>
    <property type="match status" value="1"/>
</dbReference>
<sequence length="532" mass="58381">MRTPQAKLLSLAVSALAVGAALSASQAYAHGYMDSPKARQAICQAQGGYWWPEDGSNIPNLACRAAYLESGHFQFIQEHEFAVNTADYYNQAAVEASVPDGTLCAAGDTNKRGMNLPSPHWQRSDVTPNANGEIKVRFRATTPHNPSFWKFYLSKPGFDGATQTLAWSDLELVQEVGNIDFIKDAEGHRYYEMNVAIPAERQGDAILYTRWQRDDAAGEGFYNCSDITIVRDGGPSDPSQWQSIGYYLQQGQTPAVGDSIWVRLFDESGQELVNQMFAVSADNQASWQQDLAAMLNLDYSQYMQIGLQDQQGKVVYQSGDPLVNQVYTTNANYSYSLSVQQAPGNSAPTVVKPDDITLAEGQSSVVHVHAFDDEQSILNYSWDVPAPLTMSSEGANLTITAANVDIDTPYTITVTVSDGELSTSQSFVVTVTDTSTNPDPSYPAWQASATYVAGDKVSYNASDYEAKWWNQGEQPDQSSAWQTLSKDAGSAQWDSQRAYESGATVLYQGQQYQAKWWTQGDTPGQASVWQAL</sequence>
<dbReference type="Gene3D" id="2.60.40.10">
    <property type="entry name" value="Immunoglobulins"/>
    <property type="match status" value="1"/>
</dbReference>
<feature type="signal peptide" evidence="5">
    <location>
        <begin position="1"/>
        <end position="29"/>
    </location>
</feature>
<dbReference type="InterPro" id="IPR041029">
    <property type="entry name" value="GbpA_2"/>
</dbReference>
<evidence type="ECO:0000256" key="2">
    <source>
        <dbReference type="ARBA" id="ARBA00022669"/>
    </source>
</evidence>
<dbReference type="Pfam" id="PF18416">
    <property type="entry name" value="GbpA_2"/>
    <property type="match status" value="1"/>
</dbReference>
<evidence type="ECO:0000256" key="5">
    <source>
        <dbReference type="SAM" id="SignalP"/>
    </source>
</evidence>
<dbReference type="CDD" id="cd12215">
    <property type="entry name" value="ChiC_BD"/>
    <property type="match status" value="2"/>
</dbReference>
<dbReference type="InterPro" id="IPR014756">
    <property type="entry name" value="Ig_E-set"/>
</dbReference>
<keyword evidence="3 5" id="KW-0732">Signal</keyword>
<dbReference type="Gene3D" id="3.30.70.2150">
    <property type="match status" value="1"/>
</dbReference>
<evidence type="ECO:0000313" key="8">
    <source>
        <dbReference type="Proteomes" id="UP000033664"/>
    </source>
</evidence>
<dbReference type="AlphaFoldDB" id="A0A0F4PK51"/>
<evidence type="ECO:0000256" key="3">
    <source>
        <dbReference type="ARBA" id="ARBA00022729"/>
    </source>
</evidence>
<dbReference type="GO" id="GO:0005509">
    <property type="term" value="F:calcium ion binding"/>
    <property type="evidence" value="ECO:0007669"/>
    <property type="project" value="InterPro"/>
</dbReference>
<keyword evidence="2" id="KW-0147">Chitin-binding</keyword>
<organism evidence="7 8">
    <name type="scientific">Pseudoalteromonas ruthenica</name>
    <dbReference type="NCBI Taxonomy" id="151081"/>
    <lineage>
        <taxon>Bacteria</taxon>
        <taxon>Pseudomonadati</taxon>
        <taxon>Pseudomonadota</taxon>
        <taxon>Gammaproteobacteria</taxon>
        <taxon>Alteromonadales</taxon>
        <taxon>Pseudoalteromonadaceae</taxon>
        <taxon>Pseudoalteromonas</taxon>
    </lineage>
</organism>
<dbReference type="GO" id="GO:0004553">
    <property type="term" value="F:hydrolase activity, hydrolyzing O-glycosyl compounds"/>
    <property type="evidence" value="ECO:0007669"/>
    <property type="project" value="InterPro"/>
</dbReference>
<name>A0A0F4PK51_9GAMM</name>
<dbReference type="SUPFAM" id="SSF81296">
    <property type="entry name" value="E set domains"/>
    <property type="match status" value="1"/>
</dbReference>
<feature type="domain" description="Chitin-binding type-3" evidence="6">
    <location>
        <begin position="442"/>
        <end position="484"/>
    </location>
</feature>
<dbReference type="GO" id="GO:0016020">
    <property type="term" value="C:membrane"/>
    <property type="evidence" value="ECO:0007669"/>
    <property type="project" value="InterPro"/>
</dbReference>
<dbReference type="InterPro" id="IPR013783">
    <property type="entry name" value="Ig-like_fold"/>
</dbReference>
<keyword evidence="1" id="KW-0964">Secreted</keyword>
<dbReference type="Gene3D" id="2.10.10.20">
    <property type="entry name" value="Carbohydrate-binding module superfamily 5/12"/>
    <property type="match status" value="2"/>
</dbReference>
<reference evidence="7 8" key="1">
    <citation type="journal article" date="2015" name="BMC Genomics">
        <title>Genome mining reveals unlocked bioactive potential of marine Gram-negative bacteria.</title>
        <authorList>
            <person name="Machado H."/>
            <person name="Sonnenschein E.C."/>
            <person name="Melchiorsen J."/>
            <person name="Gram L."/>
        </authorList>
    </citation>
    <scope>NUCLEOTIDE SEQUENCE [LARGE SCALE GENOMIC DNA]</scope>
    <source>
        <strain evidence="7 8">S3137</strain>
    </source>
</reference>